<dbReference type="AlphaFoldDB" id="A0A3D3REE1"/>
<dbReference type="PANTHER" id="PTHR10314">
    <property type="entry name" value="CYSTATHIONINE BETA-SYNTHASE"/>
    <property type="match status" value="1"/>
</dbReference>
<keyword evidence="8" id="KW-0663">Pyridoxal phosphate</keyword>
<protein>
    <recommendedName>
        <fullName evidence="6">N-(2-amino-2-carboxyethyl)-L-glutamate synthase</fullName>
        <ecNumber evidence="5">2.5.1.140</ecNumber>
    </recommendedName>
</protein>
<dbReference type="Gene3D" id="3.40.50.1100">
    <property type="match status" value="2"/>
</dbReference>
<dbReference type="InterPro" id="IPR036052">
    <property type="entry name" value="TrpB-like_PALP_sf"/>
</dbReference>
<keyword evidence="7" id="KW-0808">Transferase</keyword>
<dbReference type="GO" id="GO:0006535">
    <property type="term" value="P:cysteine biosynthetic process from serine"/>
    <property type="evidence" value="ECO:0007669"/>
    <property type="project" value="InterPro"/>
</dbReference>
<evidence type="ECO:0000256" key="6">
    <source>
        <dbReference type="ARBA" id="ARBA00016985"/>
    </source>
</evidence>
<dbReference type="SUPFAM" id="SSF53686">
    <property type="entry name" value="Tryptophan synthase beta subunit-like PLP-dependent enzymes"/>
    <property type="match status" value="1"/>
</dbReference>
<comment type="caution">
    <text evidence="10">The sequence shown here is derived from an EMBL/GenBank/DDBJ whole genome shotgun (WGS) entry which is preliminary data.</text>
</comment>
<comment type="subunit">
    <text evidence="4">Homodimer.</text>
</comment>
<comment type="similarity">
    <text evidence="3">Belongs to the cysteine synthase/cystathionine beta-synthase family. SbnA subfamily.</text>
</comment>
<dbReference type="PROSITE" id="PS00901">
    <property type="entry name" value="CYS_SYNTHASE"/>
    <property type="match status" value="1"/>
</dbReference>
<dbReference type="InterPro" id="IPR023927">
    <property type="entry name" value="SbnA"/>
</dbReference>
<proteinExistence type="inferred from homology"/>
<dbReference type="Proteomes" id="UP000263642">
    <property type="component" value="Unassembled WGS sequence"/>
</dbReference>
<evidence type="ECO:0000259" key="9">
    <source>
        <dbReference type="Pfam" id="PF00291"/>
    </source>
</evidence>
<dbReference type="NCBIfam" id="TIGR03945">
    <property type="entry name" value="PLP_SbnA_fam"/>
    <property type="match status" value="1"/>
</dbReference>
<sequence length="363" mass="39872">MIDNRKTTVLKVQAQEGVLETIGSTPLIRLRRYLGSSDVALFAKMECYNPGGSAKDRPSRAMIEEAFNTGEINSNTTIIESSSGNMGIGLAQVCRYYGLPFICVVDVRAQPQNIAIMKALGAEIEMVTEPLEGDFLKARLAKVKSLLETIPDSFWPNQYGNRHNPGAHENGTIKEIDEALNGELDYLFVATSSTGTIRGCRDYLRKRGRKTKIVAVDAMGSVLFGGTAGERRIPGLGAGNVPELAEGQQFDAVRRVSDLDCVAGCWRMVQKEAMLVGGSAGGVLETVRAMKHELHDKICAVILHDSGTRYLDTIFSPEWVENQLGYTESEVQQRLESNLCIDCGLRDRGFAFHPPQYSDLSQF</sequence>
<evidence type="ECO:0000256" key="7">
    <source>
        <dbReference type="ARBA" id="ARBA00022679"/>
    </source>
</evidence>
<evidence type="ECO:0000256" key="8">
    <source>
        <dbReference type="ARBA" id="ARBA00022898"/>
    </source>
</evidence>
<dbReference type="InterPro" id="IPR050214">
    <property type="entry name" value="Cys_Synth/Cystath_Beta-Synth"/>
</dbReference>
<dbReference type="Pfam" id="PF00291">
    <property type="entry name" value="PALP"/>
    <property type="match status" value="1"/>
</dbReference>
<dbReference type="EC" id="2.5.1.140" evidence="5"/>
<feature type="domain" description="Tryptophan synthase beta chain-like PALP" evidence="9">
    <location>
        <begin position="19"/>
        <end position="302"/>
    </location>
</feature>
<dbReference type="InterPro" id="IPR001216">
    <property type="entry name" value="P-phosphate_BS"/>
</dbReference>
<reference evidence="10 11" key="1">
    <citation type="journal article" date="2018" name="Nat. Biotechnol.">
        <title>A standardized bacterial taxonomy based on genome phylogeny substantially revises the tree of life.</title>
        <authorList>
            <person name="Parks D.H."/>
            <person name="Chuvochina M."/>
            <person name="Waite D.W."/>
            <person name="Rinke C."/>
            <person name="Skarshewski A."/>
            <person name="Chaumeil P.A."/>
            <person name="Hugenholtz P."/>
        </authorList>
    </citation>
    <scope>NUCLEOTIDE SEQUENCE [LARGE SCALE GENOMIC DNA]</scope>
    <source>
        <strain evidence="10">UBA9375</strain>
    </source>
</reference>
<dbReference type="InterPro" id="IPR001926">
    <property type="entry name" value="TrpB-like_PALP"/>
</dbReference>
<evidence type="ECO:0000256" key="2">
    <source>
        <dbReference type="ARBA" id="ARBA00004924"/>
    </source>
</evidence>
<evidence type="ECO:0000256" key="5">
    <source>
        <dbReference type="ARBA" id="ARBA00012331"/>
    </source>
</evidence>
<accession>A0A3D3REE1</accession>
<dbReference type="GO" id="GO:0016765">
    <property type="term" value="F:transferase activity, transferring alkyl or aryl (other than methyl) groups"/>
    <property type="evidence" value="ECO:0007669"/>
    <property type="project" value="UniProtKB-ARBA"/>
</dbReference>
<dbReference type="CDD" id="cd01561">
    <property type="entry name" value="CBS_like"/>
    <property type="match status" value="1"/>
</dbReference>
<evidence type="ECO:0000256" key="3">
    <source>
        <dbReference type="ARBA" id="ARBA00008519"/>
    </source>
</evidence>
<comment type="cofactor">
    <cofactor evidence="1">
        <name>pyridoxal 5'-phosphate</name>
        <dbReference type="ChEBI" id="CHEBI:597326"/>
    </cofactor>
</comment>
<name>A0A3D3REE1_9PLAN</name>
<gene>
    <name evidence="10" type="ORF">DIT97_26975</name>
</gene>
<comment type="pathway">
    <text evidence="2">Siderophore biosynthesis.</text>
</comment>
<evidence type="ECO:0000256" key="1">
    <source>
        <dbReference type="ARBA" id="ARBA00001933"/>
    </source>
</evidence>
<dbReference type="EMBL" id="DQAY01000162">
    <property type="protein sequence ID" value="HCO26478.1"/>
    <property type="molecule type" value="Genomic_DNA"/>
</dbReference>
<organism evidence="10 11">
    <name type="scientific">Gimesia maris</name>
    <dbReference type="NCBI Taxonomy" id="122"/>
    <lineage>
        <taxon>Bacteria</taxon>
        <taxon>Pseudomonadati</taxon>
        <taxon>Planctomycetota</taxon>
        <taxon>Planctomycetia</taxon>
        <taxon>Planctomycetales</taxon>
        <taxon>Planctomycetaceae</taxon>
        <taxon>Gimesia</taxon>
    </lineage>
</organism>
<evidence type="ECO:0000256" key="4">
    <source>
        <dbReference type="ARBA" id="ARBA00011738"/>
    </source>
</evidence>
<evidence type="ECO:0000313" key="10">
    <source>
        <dbReference type="EMBL" id="HCO26478.1"/>
    </source>
</evidence>
<evidence type="ECO:0000313" key="11">
    <source>
        <dbReference type="Proteomes" id="UP000263642"/>
    </source>
</evidence>